<organism evidence="2 3">
    <name type="scientific">Agromyces mediolanus</name>
    <name type="common">Corynebacterium mediolanum</name>
    <dbReference type="NCBI Taxonomy" id="41986"/>
    <lineage>
        <taxon>Bacteria</taxon>
        <taxon>Bacillati</taxon>
        <taxon>Actinomycetota</taxon>
        <taxon>Actinomycetes</taxon>
        <taxon>Micrococcales</taxon>
        <taxon>Microbacteriaceae</taxon>
        <taxon>Agromyces</taxon>
    </lineage>
</organism>
<dbReference type="AlphaFoldDB" id="A0A918CAP8"/>
<evidence type="ECO:0000313" key="2">
    <source>
        <dbReference type="EMBL" id="GGR14174.1"/>
    </source>
</evidence>
<reference evidence="2" key="1">
    <citation type="journal article" date="2014" name="Int. J. Syst. Evol. Microbiol.">
        <title>Complete genome sequence of Corynebacterium casei LMG S-19264T (=DSM 44701T), isolated from a smear-ripened cheese.</title>
        <authorList>
            <consortium name="US DOE Joint Genome Institute (JGI-PGF)"/>
            <person name="Walter F."/>
            <person name="Albersmeier A."/>
            <person name="Kalinowski J."/>
            <person name="Ruckert C."/>
        </authorList>
    </citation>
    <scope>NUCLEOTIDE SEQUENCE</scope>
    <source>
        <strain evidence="2">JCM 3346</strain>
    </source>
</reference>
<keyword evidence="1" id="KW-0472">Membrane</keyword>
<keyword evidence="1" id="KW-1133">Transmembrane helix</keyword>
<dbReference type="RefSeq" id="WP_189083585.1">
    <property type="nucleotide sequence ID" value="NZ_BMRJ01000001.1"/>
</dbReference>
<evidence type="ECO:0000313" key="3">
    <source>
        <dbReference type="Proteomes" id="UP000610303"/>
    </source>
</evidence>
<sequence>MRGTARIDGAAVGRWSLRLDALYCAVLGAAVALFAGPIAESLRLPIPLVAAIGVAVVVWAGLVAWMLARLPLRRALRFVMFANVGAALAVGAVSLAAATVFVVLAVLAVAVDVALFAVSQAVALRGLPAAG</sequence>
<feature type="transmembrane region" description="Helical" evidence="1">
    <location>
        <begin position="21"/>
        <end position="39"/>
    </location>
</feature>
<keyword evidence="3" id="KW-1185">Reference proteome</keyword>
<dbReference type="Proteomes" id="UP000610303">
    <property type="component" value="Unassembled WGS sequence"/>
</dbReference>
<feature type="transmembrane region" description="Helical" evidence="1">
    <location>
        <begin position="45"/>
        <end position="68"/>
    </location>
</feature>
<proteinExistence type="predicted"/>
<gene>
    <name evidence="2" type="ORF">GCM10010196_03420</name>
</gene>
<evidence type="ECO:0000256" key="1">
    <source>
        <dbReference type="SAM" id="Phobius"/>
    </source>
</evidence>
<dbReference type="EMBL" id="BMRJ01000001">
    <property type="protein sequence ID" value="GGR14174.1"/>
    <property type="molecule type" value="Genomic_DNA"/>
</dbReference>
<protein>
    <submittedName>
        <fullName evidence="2">Uncharacterized protein</fullName>
    </submittedName>
</protein>
<comment type="caution">
    <text evidence="2">The sequence shown here is derived from an EMBL/GenBank/DDBJ whole genome shotgun (WGS) entry which is preliminary data.</text>
</comment>
<accession>A0A918CAP8</accession>
<reference evidence="2" key="2">
    <citation type="submission" date="2020-09" db="EMBL/GenBank/DDBJ databases">
        <authorList>
            <person name="Sun Q."/>
            <person name="Ohkuma M."/>
        </authorList>
    </citation>
    <scope>NUCLEOTIDE SEQUENCE</scope>
    <source>
        <strain evidence="2">JCM 3346</strain>
    </source>
</reference>
<name>A0A918CAP8_AGRME</name>
<keyword evidence="1" id="KW-0812">Transmembrane</keyword>